<organism evidence="19 20">
    <name type="scientific">Elysia crispata</name>
    <name type="common">lettuce slug</name>
    <dbReference type="NCBI Taxonomy" id="231223"/>
    <lineage>
        <taxon>Eukaryota</taxon>
        <taxon>Metazoa</taxon>
        <taxon>Spiralia</taxon>
        <taxon>Lophotrochozoa</taxon>
        <taxon>Mollusca</taxon>
        <taxon>Gastropoda</taxon>
        <taxon>Heterobranchia</taxon>
        <taxon>Euthyneura</taxon>
        <taxon>Panpulmonata</taxon>
        <taxon>Sacoglossa</taxon>
        <taxon>Placobranchoidea</taxon>
        <taxon>Plakobranchidae</taxon>
        <taxon>Elysia</taxon>
    </lineage>
</organism>
<feature type="region of interest" description="Disordered" evidence="18">
    <location>
        <begin position="151"/>
        <end position="203"/>
    </location>
</feature>
<keyword evidence="8" id="KW-0547">Nucleotide-binding</keyword>
<evidence type="ECO:0000256" key="10">
    <source>
        <dbReference type="ARBA" id="ARBA00022778"/>
    </source>
</evidence>
<comment type="caution">
    <text evidence="19">The sequence shown here is derived from an EMBL/GenBank/DDBJ whole genome shotgun (WGS) entry which is preliminary data.</text>
</comment>
<evidence type="ECO:0000256" key="6">
    <source>
        <dbReference type="ARBA" id="ARBA00022548"/>
    </source>
</evidence>
<evidence type="ECO:0000256" key="5">
    <source>
        <dbReference type="ARBA" id="ARBA00022516"/>
    </source>
</evidence>
<evidence type="ECO:0000256" key="12">
    <source>
        <dbReference type="ARBA" id="ARBA00022955"/>
    </source>
</evidence>
<evidence type="ECO:0000256" key="17">
    <source>
        <dbReference type="ARBA" id="ARBA00034549"/>
    </source>
</evidence>
<evidence type="ECO:0000256" key="16">
    <source>
        <dbReference type="ARBA" id="ARBA00023221"/>
    </source>
</evidence>
<dbReference type="GO" id="GO:0005829">
    <property type="term" value="C:cytosol"/>
    <property type="evidence" value="ECO:0007669"/>
    <property type="project" value="UniProtKB-SubCell"/>
</dbReference>
<protein>
    <recommendedName>
        <fullName evidence="17">Phosphomevalonate kinase</fullName>
        <ecNumber evidence="3">2.7.4.2</ecNumber>
    </recommendedName>
</protein>
<dbReference type="NCBIfam" id="TIGR01223">
    <property type="entry name" value="Pmev_kin_anim"/>
    <property type="match status" value="1"/>
</dbReference>
<keyword evidence="6" id="KW-0153">Cholesterol metabolism</keyword>
<evidence type="ECO:0000256" key="9">
    <source>
        <dbReference type="ARBA" id="ARBA00022777"/>
    </source>
</evidence>
<dbReference type="InterPro" id="IPR027417">
    <property type="entry name" value="P-loop_NTPase"/>
</dbReference>
<evidence type="ECO:0000256" key="8">
    <source>
        <dbReference type="ARBA" id="ARBA00022741"/>
    </source>
</evidence>
<evidence type="ECO:0000256" key="11">
    <source>
        <dbReference type="ARBA" id="ARBA00022840"/>
    </source>
</evidence>
<dbReference type="GO" id="GO:0005524">
    <property type="term" value="F:ATP binding"/>
    <property type="evidence" value="ECO:0007669"/>
    <property type="project" value="UniProtKB-KW"/>
</dbReference>
<evidence type="ECO:0000256" key="7">
    <source>
        <dbReference type="ARBA" id="ARBA00022679"/>
    </source>
</evidence>
<dbReference type="Gene3D" id="3.40.50.300">
    <property type="entry name" value="P-loop containing nucleotide triphosphate hydrolases"/>
    <property type="match status" value="1"/>
</dbReference>
<keyword evidence="7" id="KW-0808">Transferase</keyword>
<reference evidence="19" key="1">
    <citation type="journal article" date="2023" name="G3 (Bethesda)">
        <title>A reference genome for the long-term kleptoplast-retaining sea slug Elysia crispata morphotype clarki.</title>
        <authorList>
            <person name="Eastman K.E."/>
            <person name="Pendleton A.L."/>
            <person name="Shaikh M.A."/>
            <person name="Suttiyut T."/>
            <person name="Ogas R."/>
            <person name="Tomko P."/>
            <person name="Gavelis G."/>
            <person name="Widhalm J.R."/>
            <person name="Wisecaver J.H."/>
        </authorList>
    </citation>
    <scope>NUCLEOTIDE SEQUENCE</scope>
    <source>
        <strain evidence="19">ECLA1</strain>
    </source>
</reference>
<dbReference type="GO" id="GO:0019287">
    <property type="term" value="P:isopentenyl diphosphate biosynthetic process, mevalonate pathway"/>
    <property type="evidence" value="ECO:0007669"/>
    <property type="project" value="TreeGrafter"/>
</dbReference>
<gene>
    <name evidence="19" type="ORF">RRG08_020398</name>
</gene>
<dbReference type="FunFam" id="3.40.50.300:FF:001026">
    <property type="entry name" value="Phosphomevalonate kinase"/>
    <property type="match status" value="1"/>
</dbReference>
<dbReference type="AlphaFoldDB" id="A0AAE0Y7I6"/>
<keyword evidence="5" id="KW-0444">Lipid biosynthesis</keyword>
<evidence type="ECO:0000256" key="18">
    <source>
        <dbReference type="SAM" id="MobiDB-lite"/>
    </source>
</evidence>
<evidence type="ECO:0000256" key="4">
    <source>
        <dbReference type="ARBA" id="ARBA00022490"/>
    </source>
</evidence>
<dbReference type="InterPro" id="IPR005919">
    <property type="entry name" value="Pmev_kin_anim"/>
</dbReference>
<dbReference type="PANTHER" id="PTHR13101">
    <property type="entry name" value="PHOSPHOMEVALONATE KINASE"/>
    <property type="match status" value="1"/>
</dbReference>
<evidence type="ECO:0000313" key="19">
    <source>
        <dbReference type="EMBL" id="KAK3735694.1"/>
    </source>
</evidence>
<evidence type="ECO:0000256" key="14">
    <source>
        <dbReference type="ARBA" id="ARBA00023098"/>
    </source>
</evidence>
<sequence>MEFPKAVVVISGKRKSGKDFISDILLKRLGPSQCGIFRLSGPLKKQYAKEHNLDFEKLLDATEYKEKYRADMIAWGEERRKKDPSFFCQLATSDGLNKKVWVISDARRRTDVDYFRQRYCNATITLRVECDNVTREQRGFNFTKGVDDAESECGLDTGDASPGGDSNGENCRRESEKLPKRPRRTTETRKALSQRFEEASGIQSANEKQISWKCTIRAYGT</sequence>
<keyword evidence="16" id="KW-0753">Steroid metabolism</keyword>
<evidence type="ECO:0000256" key="13">
    <source>
        <dbReference type="ARBA" id="ARBA00023011"/>
    </source>
</evidence>
<evidence type="ECO:0000256" key="3">
    <source>
        <dbReference type="ARBA" id="ARBA00012958"/>
    </source>
</evidence>
<evidence type="ECO:0000256" key="15">
    <source>
        <dbReference type="ARBA" id="ARBA00023166"/>
    </source>
</evidence>
<keyword evidence="10" id="KW-0152">Cholesterol biosynthesis</keyword>
<feature type="compositionally biased region" description="Basic and acidic residues" evidence="18">
    <location>
        <begin position="170"/>
        <end position="198"/>
    </location>
</feature>
<evidence type="ECO:0000256" key="1">
    <source>
        <dbReference type="ARBA" id="ARBA00004514"/>
    </source>
</evidence>
<keyword evidence="11" id="KW-0067">ATP-binding</keyword>
<comment type="pathway">
    <text evidence="2">Isoprenoid biosynthesis; isopentenyl diphosphate biosynthesis via mevalonate pathway; isopentenyl diphosphate from (R)-mevalonate: step 2/3.</text>
</comment>
<proteinExistence type="predicted"/>
<comment type="subcellular location">
    <subcellularLocation>
        <location evidence="1">Cytoplasm</location>
        <location evidence="1">Cytosol</location>
    </subcellularLocation>
</comment>
<keyword evidence="15" id="KW-1207">Sterol metabolism</keyword>
<dbReference type="EMBL" id="JAWDGP010006769">
    <property type="protein sequence ID" value="KAK3735694.1"/>
    <property type="molecule type" value="Genomic_DNA"/>
</dbReference>
<evidence type="ECO:0000313" key="20">
    <source>
        <dbReference type="Proteomes" id="UP001283361"/>
    </source>
</evidence>
<dbReference type="Proteomes" id="UP001283361">
    <property type="component" value="Unassembled WGS sequence"/>
</dbReference>
<keyword evidence="14" id="KW-0443">Lipid metabolism</keyword>
<keyword evidence="20" id="KW-1185">Reference proteome</keyword>
<evidence type="ECO:0000256" key="2">
    <source>
        <dbReference type="ARBA" id="ARBA00005017"/>
    </source>
</evidence>
<accession>A0AAE0Y7I6</accession>
<dbReference type="EC" id="2.7.4.2" evidence="3"/>
<dbReference type="GO" id="GO:0006695">
    <property type="term" value="P:cholesterol biosynthetic process"/>
    <property type="evidence" value="ECO:0007669"/>
    <property type="project" value="UniProtKB-KW"/>
</dbReference>
<keyword evidence="9" id="KW-0418">Kinase</keyword>
<keyword evidence="4" id="KW-0963">Cytoplasm</keyword>
<dbReference type="GO" id="GO:0004631">
    <property type="term" value="F:phosphomevalonate kinase activity"/>
    <property type="evidence" value="ECO:0007669"/>
    <property type="project" value="UniProtKB-EC"/>
</dbReference>
<name>A0AAE0Y7I6_9GAST</name>
<keyword evidence="12" id="KW-0752">Steroid biosynthesis</keyword>
<dbReference type="Pfam" id="PF04275">
    <property type="entry name" value="P-mevalo_kinase"/>
    <property type="match status" value="1"/>
</dbReference>
<dbReference type="PANTHER" id="PTHR13101:SF1">
    <property type="entry name" value="PHOSPHOMEVALONATE KINASE"/>
    <property type="match status" value="1"/>
</dbReference>
<keyword evidence="13" id="KW-0756">Sterol biosynthesis</keyword>